<dbReference type="GO" id="GO:0044322">
    <property type="term" value="C:endoplasmic reticulum quality control compartment"/>
    <property type="evidence" value="ECO:0007669"/>
    <property type="project" value="GOC"/>
</dbReference>
<dbReference type="Gene3D" id="1.50.10.10">
    <property type="match status" value="1"/>
</dbReference>
<evidence type="ECO:0000256" key="5">
    <source>
        <dbReference type="ARBA" id="ARBA00022968"/>
    </source>
</evidence>
<evidence type="ECO:0000256" key="4">
    <source>
        <dbReference type="ARBA" id="ARBA00022824"/>
    </source>
</evidence>
<dbReference type="AlphaFoldDB" id="A0A1B6FFQ4"/>
<evidence type="ECO:0000256" key="1">
    <source>
        <dbReference type="ARBA" id="ARBA00004648"/>
    </source>
</evidence>
<dbReference type="EC" id="3.2.1.-" evidence="12"/>
<feature type="chain" id="PRO_5008582802" description="alpha-1,2-Mannosidase" evidence="13">
    <location>
        <begin position="26"/>
        <end position="571"/>
    </location>
</feature>
<evidence type="ECO:0000256" key="7">
    <source>
        <dbReference type="ARBA" id="ARBA00023136"/>
    </source>
</evidence>
<dbReference type="GO" id="GO:1904380">
    <property type="term" value="P:endoplasmic reticulum mannose trimming"/>
    <property type="evidence" value="ECO:0007669"/>
    <property type="project" value="InterPro"/>
</dbReference>
<dbReference type="GO" id="GO:0004571">
    <property type="term" value="F:mannosyl-oligosaccharide 1,2-alpha-mannosidase activity"/>
    <property type="evidence" value="ECO:0007669"/>
    <property type="project" value="InterPro"/>
</dbReference>
<dbReference type="InterPro" id="IPR044674">
    <property type="entry name" value="EDEM1/2/3"/>
</dbReference>
<keyword evidence="11" id="KW-0106">Calcium</keyword>
<evidence type="ECO:0000256" key="2">
    <source>
        <dbReference type="ARBA" id="ARBA00007658"/>
    </source>
</evidence>
<dbReference type="PROSITE" id="PS00018">
    <property type="entry name" value="EF_HAND_1"/>
    <property type="match status" value="1"/>
</dbReference>
<dbReference type="FunFam" id="1.50.10.10:FF:000016">
    <property type="entry name" value="alpha-1,2-Mannosidase"/>
    <property type="match status" value="1"/>
</dbReference>
<dbReference type="InterPro" id="IPR012341">
    <property type="entry name" value="6hp_glycosidase-like_sf"/>
</dbReference>
<dbReference type="InterPro" id="IPR001382">
    <property type="entry name" value="Glyco_hydro_47"/>
</dbReference>
<dbReference type="GO" id="GO:0005509">
    <property type="term" value="F:calcium ion binding"/>
    <property type="evidence" value="ECO:0007669"/>
    <property type="project" value="InterPro"/>
</dbReference>
<evidence type="ECO:0000256" key="6">
    <source>
        <dbReference type="ARBA" id="ARBA00022989"/>
    </source>
</evidence>
<gene>
    <name evidence="14" type="ORF">g.14210</name>
</gene>
<keyword evidence="12" id="KW-0326">Glycosidase</keyword>
<feature type="active site" description="Proton donor" evidence="10">
    <location>
        <position position="400"/>
    </location>
</feature>
<comment type="similarity">
    <text evidence="2 12">Belongs to the glycosyl hydrolase 47 family.</text>
</comment>
<feature type="binding site" evidence="11">
    <location>
        <position position="505"/>
    </location>
    <ligand>
        <name>Ca(2+)</name>
        <dbReference type="ChEBI" id="CHEBI:29108"/>
    </ligand>
</feature>
<dbReference type="GO" id="GO:0005789">
    <property type="term" value="C:endoplasmic reticulum membrane"/>
    <property type="evidence" value="ECO:0007669"/>
    <property type="project" value="UniProtKB-SubCell"/>
</dbReference>
<reference evidence="14" key="1">
    <citation type="submission" date="2015-11" db="EMBL/GenBank/DDBJ databases">
        <title>De novo transcriptome assembly of four potential Pierce s Disease insect vectors from Arizona vineyards.</title>
        <authorList>
            <person name="Tassone E.E."/>
        </authorList>
    </citation>
    <scope>NUCLEOTIDE SEQUENCE</scope>
</reference>
<protein>
    <recommendedName>
        <fullName evidence="12">alpha-1,2-Mannosidase</fullName>
        <ecNumber evidence="12">3.2.1.-</ecNumber>
    </recommendedName>
</protein>
<sequence>MRNMLSLYCFRHILILIFLKSWSESLNNFNVFTNEALDYLESRYGPYPEKLRLDMLNKAKEMFYFGYDNYLEHAFPLDELNPIFCKGRGPDHDNPSNININDILGDYCLTLIDALDTLAVMGNVSRFQEAVARVVRFVDFDKDNVVQVFEVNIRIIGALLSTHLLIKDESEPFGKLAPDWYEDQLLYLAHDLAARLMPAFENSPTGIPLPRVNLRHGVPAKPLSTETCPAGAGSLLLELGILSRLLNDPVYEGYARRANKVLWNSRAKNTGLLGNSIDVLSGKWIGRLSGLGAGLDSYYEYLLKSYIMFGETEDYFMFSDIYKSIYKHMRQGRPNCNKGVGDHPLFINVDMNTGSVYNTWMDSLQAAFAGIQVLHGDIEEAICTHAIYYLLWKRYGVMPERWNWKTLTPDVAFYPLRPELIESTYLLYQATKSPFYLHVGQEILENLNKYTKTVCGYATVHSVFDMSLEDRMESFFLSETTKYLYLLFDKDNYVNQHFDKYIFSTEGHLFPVDARFREKPWVETNVPTVPLSNFNISEPTCESVDSSKKYFLPLKSRYLDQIAVTIGVQEY</sequence>
<evidence type="ECO:0000256" key="9">
    <source>
        <dbReference type="ARBA" id="ARBA00060207"/>
    </source>
</evidence>
<feature type="signal peptide" evidence="13">
    <location>
        <begin position="1"/>
        <end position="25"/>
    </location>
</feature>
<feature type="active site" evidence="10">
    <location>
        <position position="296"/>
    </location>
</feature>
<keyword evidence="12" id="KW-0378">Hydrolase</keyword>
<comment type="cofactor">
    <cofactor evidence="11">
        <name>Ca(2+)</name>
        <dbReference type="ChEBI" id="CHEBI:29108"/>
    </cofactor>
</comment>
<evidence type="ECO:0000256" key="13">
    <source>
        <dbReference type="SAM" id="SignalP"/>
    </source>
</evidence>
<keyword evidence="5" id="KW-0735">Signal-anchor</keyword>
<organism evidence="14">
    <name type="scientific">Cuerna arida</name>
    <dbReference type="NCBI Taxonomy" id="1464854"/>
    <lineage>
        <taxon>Eukaryota</taxon>
        <taxon>Metazoa</taxon>
        <taxon>Ecdysozoa</taxon>
        <taxon>Arthropoda</taxon>
        <taxon>Hexapoda</taxon>
        <taxon>Insecta</taxon>
        <taxon>Pterygota</taxon>
        <taxon>Neoptera</taxon>
        <taxon>Paraneoptera</taxon>
        <taxon>Hemiptera</taxon>
        <taxon>Auchenorrhyncha</taxon>
        <taxon>Membracoidea</taxon>
        <taxon>Cicadellidae</taxon>
        <taxon>Cicadellinae</taxon>
        <taxon>Proconiini</taxon>
        <taxon>Cuerna</taxon>
    </lineage>
</organism>
<dbReference type="SUPFAM" id="SSF48225">
    <property type="entry name" value="Seven-hairpin glycosidases"/>
    <property type="match status" value="1"/>
</dbReference>
<evidence type="ECO:0000256" key="11">
    <source>
        <dbReference type="PIRSR" id="PIRSR601382-2"/>
    </source>
</evidence>
<dbReference type="InterPro" id="IPR036026">
    <property type="entry name" value="Seven-hairpin_glycosidases"/>
</dbReference>
<keyword evidence="7" id="KW-0472">Membrane</keyword>
<comment type="subcellular location">
    <subcellularLocation>
        <location evidence="1">Endoplasmic reticulum membrane</location>
        <topology evidence="1">Single-pass type II membrane protein</topology>
    </subcellularLocation>
</comment>
<dbReference type="PANTHER" id="PTHR45679:SF5">
    <property type="entry name" value="ER DEGRADATION-ENHANCING ALPHA-MANNOSIDASE-LIKE PROTEIN 1"/>
    <property type="match status" value="1"/>
</dbReference>
<dbReference type="EMBL" id="GECZ01020769">
    <property type="protein sequence ID" value="JAS49000.1"/>
    <property type="molecule type" value="Transcribed_RNA"/>
</dbReference>
<keyword evidence="6" id="KW-1133">Transmembrane helix</keyword>
<feature type="active site" evidence="10">
    <location>
        <position position="419"/>
    </location>
</feature>
<comment type="function">
    <text evidence="9">Extracts misfolded glycoproteins, but not glycoproteins undergoing productive folding, from the calnexin cycle. It is directly involved in endoplasmic reticulum-associated degradation (ERAD) and targets misfolded glycoproteins for degradation in an N-glycan-independent manner, probably by forming a complex with SEL1L. It has low mannosidase activity, catalyzing mannose trimming from Man8GlcNAc2 to Man7GlcNAc2.</text>
</comment>
<evidence type="ECO:0000256" key="10">
    <source>
        <dbReference type="PIRSR" id="PIRSR601382-1"/>
    </source>
</evidence>
<dbReference type="PANTHER" id="PTHR45679">
    <property type="entry name" value="ER DEGRADATION-ENHANCING ALPHA-MANNOSIDASE-LIKE PROTEIN 2"/>
    <property type="match status" value="1"/>
</dbReference>
<keyword evidence="11" id="KW-0479">Metal-binding</keyword>
<dbReference type="GO" id="GO:0005975">
    <property type="term" value="P:carbohydrate metabolic process"/>
    <property type="evidence" value="ECO:0007669"/>
    <property type="project" value="InterPro"/>
</dbReference>
<name>A0A1B6FFQ4_9HEMI</name>
<keyword evidence="13" id="KW-0732">Signal</keyword>
<keyword evidence="3" id="KW-0812">Transmembrane</keyword>
<accession>A0A1B6FFQ4</accession>
<keyword evidence="8" id="KW-0325">Glycoprotein</keyword>
<evidence type="ECO:0000256" key="12">
    <source>
        <dbReference type="RuleBase" id="RU361193"/>
    </source>
</evidence>
<keyword evidence="4" id="KW-0256">Endoplasmic reticulum</keyword>
<dbReference type="PRINTS" id="PR00747">
    <property type="entry name" value="GLYHDRLASE47"/>
</dbReference>
<evidence type="ECO:0000313" key="14">
    <source>
        <dbReference type="EMBL" id="JAS49000.1"/>
    </source>
</evidence>
<dbReference type="Pfam" id="PF01532">
    <property type="entry name" value="Glyco_hydro_47"/>
    <property type="match status" value="1"/>
</dbReference>
<dbReference type="InterPro" id="IPR018247">
    <property type="entry name" value="EF_Hand_1_Ca_BS"/>
</dbReference>
<feature type="active site" description="Proton donor" evidence="10">
    <location>
        <position position="150"/>
    </location>
</feature>
<proteinExistence type="inferred from homology"/>
<evidence type="ECO:0000256" key="3">
    <source>
        <dbReference type="ARBA" id="ARBA00022692"/>
    </source>
</evidence>
<evidence type="ECO:0000256" key="8">
    <source>
        <dbReference type="ARBA" id="ARBA00023180"/>
    </source>
</evidence>